<keyword evidence="2" id="KW-1185">Reference proteome</keyword>
<evidence type="ECO:0000313" key="1">
    <source>
        <dbReference type="EMBL" id="AYN56870.1"/>
    </source>
</evidence>
<name>A0A3G2KD82_9CAUD</name>
<dbReference type="Proteomes" id="UP000274668">
    <property type="component" value="Segment"/>
</dbReference>
<dbReference type="EMBL" id="MH834595">
    <property type="protein sequence ID" value="AYN56870.1"/>
    <property type="molecule type" value="Genomic_DNA"/>
</dbReference>
<accession>A0A3G2KD82</accession>
<dbReference type="RefSeq" id="YP_009815742.1">
    <property type="nucleotide sequence ID" value="NC_048098.1"/>
</dbReference>
<dbReference type="GeneID" id="55006969"/>
<sequence length="149" mass="15084">MKEGKMSFNVENNSPEAKGRKLGRKLAPYLVVAAVALAAGMGAGSSGKAPEAVAAPVPVPAPAPVVKTERVTVEKVPESCLHALDYAERGFTYAGEGFAAASAAVSAAASLDYAAVEAHNSEMGAITDKLSGLAPDWQAAKADCRAAAK</sequence>
<organism evidence="1 2">
    <name type="scientific">Arthrobacter phage Andrew</name>
    <dbReference type="NCBI Taxonomy" id="2419946"/>
    <lineage>
        <taxon>Viruses</taxon>
        <taxon>Duplodnaviria</taxon>
        <taxon>Heunggongvirae</taxon>
        <taxon>Uroviricota</taxon>
        <taxon>Caudoviricetes</taxon>
        <taxon>Andrewvirus</taxon>
        <taxon>Andrewvirus andrew</taxon>
    </lineage>
</organism>
<proteinExistence type="predicted"/>
<reference evidence="1 2" key="1">
    <citation type="submission" date="2018-09" db="EMBL/GenBank/DDBJ databases">
        <authorList>
            <person name="Rimple P.A."/>
            <person name="Stoner T.H."/>
            <person name="Garlena R.A."/>
            <person name="Russell D.A."/>
            <person name="Pope W.H."/>
            <person name="Jacobs-Sera D."/>
            <person name="Hatfull G.F."/>
        </authorList>
    </citation>
    <scope>NUCLEOTIDE SEQUENCE [LARGE SCALE GENOMIC DNA]</scope>
</reference>
<evidence type="ECO:0000313" key="2">
    <source>
        <dbReference type="Proteomes" id="UP000274668"/>
    </source>
</evidence>
<gene>
    <name evidence="1" type="primary">56</name>
    <name evidence="1" type="ORF">PBI_ANDREW_56</name>
</gene>
<protein>
    <submittedName>
        <fullName evidence="1">Uncharacterized protein</fullName>
    </submittedName>
</protein>
<dbReference type="KEGG" id="vg:55006969"/>